<dbReference type="HAMAP" id="MF_01257">
    <property type="entry name" value="CofD"/>
    <property type="match status" value="1"/>
</dbReference>
<keyword evidence="1 3" id="KW-0808">Transferase</keyword>
<accession>A0A168PGP5</accession>
<dbReference type="NCBIfam" id="TIGR01819">
    <property type="entry name" value="F420_cofD"/>
    <property type="match status" value="1"/>
</dbReference>
<dbReference type="CDD" id="cd07186">
    <property type="entry name" value="CofD_like"/>
    <property type="match status" value="1"/>
</dbReference>
<evidence type="ECO:0000313" key="3">
    <source>
        <dbReference type="EMBL" id="ANC57858.1"/>
    </source>
</evidence>
<protein>
    <submittedName>
        <fullName evidence="3">Lactyl (2) diphospho-(5')guanosine:7,8-didemethyl-8-hydroxy-5-deazariboflavin 2-phospho-L-lactate transferase</fullName>
    </submittedName>
</protein>
<dbReference type="Gene3D" id="3.40.50.10680">
    <property type="entry name" value="CofD-like domains"/>
    <property type="match status" value="1"/>
</dbReference>
<dbReference type="GO" id="GO:0000287">
    <property type="term" value="F:magnesium ion binding"/>
    <property type="evidence" value="ECO:0007669"/>
    <property type="project" value="InterPro"/>
</dbReference>
<dbReference type="EMBL" id="KU926705">
    <property type="protein sequence ID" value="ANC57858.1"/>
    <property type="molecule type" value="Genomic_DNA"/>
</dbReference>
<sequence>MSFSAMKILLLSGGVGGAKMAEGLYHSEYGKELSVIGNVADDLLFHGLWVSPDIDTLTYTLADLIDTDKGWGQKDETNNTLNALEILGCETWMYLGDKDFATHIYRTQQKKSGISASVIAKNIARKMGVTANILLPTDQVIQNSIHTEQGWLDFQSYFVKQGCQPEILDIRLTGIDDARPTQESLTAISEADLIIIAPSNPIVSINPIVNVPGIREALKAADAPVVAVSPIINGQTVKGPADRMMTAMGFSNDVLGVAHCYEGLIDALVIDFEDKSLVSALETFGIKVMVAQTRMNNRNDKVSLAEQVVGEMSEVFGIKDVAQSVQEI</sequence>
<dbReference type="Gene3D" id="1.10.8.240">
    <property type="entry name" value="CofD-like domain"/>
    <property type="match status" value="1"/>
</dbReference>
<dbReference type="InterPro" id="IPR010115">
    <property type="entry name" value="FbiA/CofD"/>
</dbReference>
<dbReference type="AlphaFoldDB" id="A0A168PGP5"/>
<name>A0A168PGP5_9GAMM</name>
<dbReference type="PANTHER" id="PTHR43007:SF1">
    <property type="entry name" value="2-PHOSPHO-L-LACTATE TRANSFERASE"/>
    <property type="match status" value="1"/>
</dbReference>
<evidence type="ECO:0000256" key="2">
    <source>
        <dbReference type="ARBA" id="ARBA00022842"/>
    </source>
</evidence>
<evidence type="ECO:0000256" key="1">
    <source>
        <dbReference type="ARBA" id="ARBA00022679"/>
    </source>
</evidence>
<dbReference type="InterPro" id="IPR002882">
    <property type="entry name" value="CofD"/>
</dbReference>
<dbReference type="PANTHER" id="PTHR43007">
    <property type="entry name" value="2-PHOSPHO-L-LACTATE TRANSFERASE"/>
    <property type="match status" value="1"/>
</dbReference>
<reference evidence="3" key="1">
    <citation type="submission" date="2016-03" db="EMBL/GenBank/DDBJ databases">
        <title>Partial sequence of psychrophilic Colwellia sp.</title>
        <authorList>
            <person name="Pankowski J.A."/>
            <person name="Leong J.S."/>
            <person name="Nano F.E."/>
        </authorList>
    </citation>
    <scope>NUCLEOTIDE SEQUENCE</scope>
    <source>
        <strain evidence="3">C1</strain>
    </source>
</reference>
<dbReference type="InterPro" id="IPR038136">
    <property type="entry name" value="CofD-like_dom_sf"/>
</dbReference>
<dbReference type="GO" id="GO:0043743">
    <property type="term" value="F:LPPG:FO 2-phospho-L-lactate transferase activity"/>
    <property type="evidence" value="ECO:0007669"/>
    <property type="project" value="InterPro"/>
</dbReference>
<dbReference type="Pfam" id="PF01933">
    <property type="entry name" value="CofD"/>
    <property type="match status" value="1"/>
</dbReference>
<dbReference type="SUPFAM" id="SSF142338">
    <property type="entry name" value="CofD-like"/>
    <property type="match status" value="1"/>
</dbReference>
<keyword evidence="2" id="KW-0460">Magnesium</keyword>
<organism evidence="3">
    <name type="scientific">Colwellia sp. C1</name>
    <dbReference type="NCBI Taxonomy" id="1737566"/>
    <lineage>
        <taxon>Bacteria</taxon>
        <taxon>Pseudomonadati</taxon>
        <taxon>Pseudomonadota</taxon>
        <taxon>Gammaproteobacteria</taxon>
        <taxon>Alteromonadales</taxon>
        <taxon>Colwelliaceae</taxon>
        <taxon>Colwellia</taxon>
    </lineage>
</organism>
<proteinExistence type="inferred from homology"/>